<dbReference type="InterPro" id="IPR001647">
    <property type="entry name" value="HTH_TetR"/>
</dbReference>
<dbReference type="PANTHER" id="PTHR30328">
    <property type="entry name" value="TRANSCRIPTIONAL REPRESSOR"/>
    <property type="match status" value="1"/>
</dbReference>
<organism evidence="4 5">
    <name type="scientific">Segatella cerevisiae</name>
    <dbReference type="NCBI Taxonomy" id="2053716"/>
    <lineage>
        <taxon>Bacteria</taxon>
        <taxon>Pseudomonadati</taxon>
        <taxon>Bacteroidota</taxon>
        <taxon>Bacteroidia</taxon>
        <taxon>Bacteroidales</taxon>
        <taxon>Prevotellaceae</taxon>
        <taxon>Segatella</taxon>
    </lineage>
</organism>
<feature type="DNA-binding region" description="H-T-H motif" evidence="2">
    <location>
        <begin position="32"/>
        <end position="51"/>
    </location>
</feature>
<dbReference type="EMBL" id="JAMXLY010000004">
    <property type="protein sequence ID" value="MCO6024608.1"/>
    <property type="molecule type" value="Genomic_DNA"/>
</dbReference>
<evidence type="ECO:0000256" key="1">
    <source>
        <dbReference type="ARBA" id="ARBA00023125"/>
    </source>
</evidence>
<keyword evidence="5" id="KW-1185">Reference proteome</keyword>
<name>A0ABT1BU41_9BACT</name>
<dbReference type="RefSeq" id="WP_252759971.1">
    <property type="nucleotide sequence ID" value="NZ_JAMXLY010000004.1"/>
</dbReference>
<protein>
    <submittedName>
        <fullName evidence="4">TetR/AcrR family transcriptional regulator</fullName>
    </submittedName>
</protein>
<proteinExistence type="predicted"/>
<dbReference type="PRINTS" id="PR00455">
    <property type="entry name" value="HTHTETR"/>
</dbReference>
<sequence>MIAASSYRLDLKDKILKVAMQAFFSKGIRAVKMDDIARMMSISKRTLYEIFADKESLLYAGVKEKEDEFSDHMTQFSESEEHSVIDILVEFTHCLLEYSGNINPIFYDDLHKYEKVLLYTKEKHQKSQSEAYGFFQKGIKEGYFRSDIDYNLLIQISNITGQKIGEEQLFERFGMKEILRSCVFVFIRGVCTPLGQSVLEKALGNEVFISH</sequence>
<comment type="caution">
    <text evidence="4">The sequence shown here is derived from an EMBL/GenBank/DDBJ whole genome shotgun (WGS) entry which is preliminary data.</text>
</comment>
<dbReference type="InterPro" id="IPR050109">
    <property type="entry name" value="HTH-type_TetR-like_transc_reg"/>
</dbReference>
<dbReference type="Proteomes" id="UP001204015">
    <property type="component" value="Unassembled WGS sequence"/>
</dbReference>
<dbReference type="PROSITE" id="PS50977">
    <property type="entry name" value="HTH_TETR_2"/>
    <property type="match status" value="1"/>
</dbReference>
<dbReference type="InterPro" id="IPR009057">
    <property type="entry name" value="Homeodomain-like_sf"/>
</dbReference>
<feature type="domain" description="HTH tetR-type" evidence="3">
    <location>
        <begin position="9"/>
        <end position="69"/>
    </location>
</feature>
<dbReference type="SUPFAM" id="SSF46689">
    <property type="entry name" value="Homeodomain-like"/>
    <property type="match status" value="1"/>
</dbReference>
<keyword evidence="1 2" id="KW-0238">DNA-binding</keyword>
<accession>A0ABT1BU41</accession>
<reference evidence="4 5" key="1">
    <citation type="submission" date="2022-06" db="EMBL/GenBank/DDBJ databases">
        <title>A taxonomic note on the genus Prevotella: Description of four novel genera and emended description of the genera Hallella and Xylanibacter.</title>
        <authorList>
            <person name="Hitch T.C.A."/>
        </authorList>
    </citation>
    <scope>NUCLEOTIDE SEQUENCE [LARGE SCALE GENOMIC DNA]</scope>
    <source>
        <strain evidence="4 5">DSM 100619</strain>
    </source>
</reference>
<evidence type="ECO:0000313" key="5">
    <source>
        <dbReference type="Proteomes" id="UP001204015"/>
    </source>
</evidence>
<dbReference type="Pfam" id="PF00440">
    <property type="entry name" value="TetR_N"/>
    <property type="match status" value="1"/>
</dbReference>
<dbReference type="PANTHER" id="PTHR30328:SF54">
    <property type="entry name" value="HTH-TYPE TRANSCRIPTIONAL REPRESSOR SCO4008"/>
    <property type="match status" value="1"/>
</dbReference>
<evidence type="ECO:0000256" key="2">
    <source>
        <dbReference type="PROSITE-ProRule" id="PRU00335"/>
    </source>
</evidence>
<dbReference type="Gene3D" id="1.10.357.10">
    <property type="entry name" value="Tetracycline Repressor, domain 2"/>
    <property type="match status" value="1"/>
</dbReference>
<evidence type="ECO:0000313" key="4">
    <source>
        <dbReference type="EMBL" id="MCO6024608.1"/>
    </source>
</evidence>
<evidence type="ECO:0000259" key="3">
    <source>
        <dbReference type="PROSITE" id="PS50977"/>
    </source>
</evidence>
<gene>
    <name evidence="4" type="ORF">NG821_01920</name>
</gene>